<keyword evidence="3" id="KW-1185">Reference proteome</keyword>
<gene>
    <name evidence="2" type="ORF">R9X50_00222800</name>
</gene>
<evidence type="ECO:0000256" key="1">
    <source>
        <dbReference type="SAM" id="MobiDB-lite"/>
    </source>
</evidence>
<proteinExistence type="predicted"/>
<accession>A0AAQ3R8T3</accession>
<feature type="compositionally biased region" description="Low complexity" evidence="1">
    <location>
        <begin position="293"/>
        <end position="308"/>
    </location>
</feature>
<feature type="compositionally biased region" description="Basic and acidic residues" evidence="1">
    <location>
        <begin position="117"/>
        <end position="132"/>
    </location>
</feature>
<name>A0AAQ3R8T3_9PEZI</name>
<feature type="region of interest" description="Disordered" evidence="1">
    <location>
        <begin position="401"/>
        <end position="420"/>
    </location>
</feature>
<reference evidence="2 3" key="1">
    <citation type="submission" date="2023-11" db="EMBL/GenBank/DDBJ databases">
        <title>An acidophilic fungus is an integral part of prey digestion in a carnivorous sundew plant.</title>
        <authorList>
            <person name="Tsai I.J."/>
        </authorList>
    </citation>
    <scope>NUCLEOTIDE SEQUENCE [LARGE SCALE GENOMIC DNA]</scope>
    <source>
        <strain evidence="2">169a</strain>
    </source>
</reference>
<dbReference type="AlphaFoldDB" id="A0AAQ3R8T3"/>
<feature type="region of interest" description="Disordered" evidence="1">
    <location>
        <begin position="1"/>
        <end position="33"/>
    </location>
</feature>
<feature type="region of interest" description="Disordered" evidence="1">
    <location>
        <begin position="207"/>
        <end position="392"/>
    </location>
</feature>
<feature type="compositionally biased region" description="Basic and acidic residues" evidence="1">
    <location>
        <begin position="367"/>
        <end position="383"/>
    </location>
</feature>
<evidence type="ECO:0000313" key="3">
    <source>
        <dbReference type="Proteomes" id="UP001303373"/>
    </source>
</evidence>
<dbReference type="Proteomes" id="UP001303373">
    <property type="component" value="Chromosome 3"/>
</dbReference>
<feature type="compositionally biased region" description="Low complexity" evidence="1">
    <location>
        <begin position="336"/>
        <end position="358"/>
    </location>
</feature>
<sequence>MDTTPSFVFNSRPQIGRNAHLFQPPPPQTTTATDYFSPIARKRARADSSVPAPSSSNLSYTPRTTYNKWAQCPTPSEGSYTSAASDSANDYVNDRYILAGGLDTPALKAAAEIHSRMPRMRSAERRRTREDGFDAPSNEHIAPVSGPLARERNGVARIPAFRDGNEEPTSSWTGLAFGLVGKVFNFGTNVIRGFYAGGGTGFDLKGSESSPGMWDAPRHQVSTPLPGAWQEDDYFDGNSTQDDPSAPPSGSRPAVKRRQTDRDSWVMVGATEVDSTPRRKVSGNNANTRGNVAIRPSASRASSRRNLAPVARRQTSHVSYAGSPVQLPSHADGPRRASFAPTRSPRSRPSSAGAANPPKANTYMSPEAERYAKRQAKQDRAADKTMSSMSKTLEDLIRQGQEALGTKISIEDGGFEDEGW</sequence>
<organism evidence="2 3">
    <name type="scientific">Acrodontium crateriforme</name>
    <dbReference type="NCBI Taxonomy" id="150365"/>
    <lineage>
        <taxon>Eukaryota</taxon>
        <taxon>Fungi</taxon>
        <taxon>Dikarya</taxon>
        <taxon>Ascomycota</taxon>
        <taxon>Pezizomycotina</taxon>
        <taxon>Dothideomycetes</taxon>
        <taxon>Dothideomycetidae</taxon>
        <taxon>Mycosphaerellales</taxon>
        <taxon>Teratosphaeriaceae</taxon>
        <taxon>Acrodontium</taxon>
    </lineage>
</organism>
<feature type="region of interest" description="Disordered" evidence="1">
    <location>
        <begin position="117"/>
        <end position="145"/>
    </location>
</feature>
<protein>
    <submittedName>
        <fullName evidence="2">Uncharacterized protein</fullName>
    </submittedName>
</protein>
<evidence type="ECO:0000313" key="2">
    <source>
        <dbReference type="EMBL" id="WPG99414.1"/>
    </source>
</evidence>
<dbReference type="EMBL" id="CP138582">
    <property type="protein sequence ID" value="WPG99414.1"/>
    <property type="molecule type" value="Genomic_DNA"/>
</dbReference>
<feature type="compositionally biased region" description="Polar residues" evidence="1">
    <location>
        <begin position="1"/>
        <end position="13"/>
    </location>
</feature>